<dbReference type="EMBL" id="HBGD01008089">
    <property type="protein sequence ID" value="CAD9083411.1"/>
    <property type="molecule type" value="Transcribed_RNA"/>
</dbReference>
<reference evidence="3" key="1">
    <citation type="submission" date="2021-01" db="EMBL/GenBank/DDBJ databases">
        <authorList>
            <person name="Corre E."/>
            <person name="Pelletier E."/>
            <person name="Niang G."/>
            <person name="Scheremetjew M."/>
            <person name="Finn R."/>
            <person name="Kale V."/>
            <person name="Holt S."/>
            <person name="Cochrane G."/>
            <person name="Meng A."/>
            <person name="Brown T."/>
            <person name="Cohen L."/>
        </authorList>
    </citation>
    <scope>NUCLEOTIDE SEQUENCE</scope>
    <source>
        <strain evidence="3">WS</strain>
    </source>
</reference>
<evidence type="ECO:0000256" key="1">
    <source>
        <dbReference type="SAM" id="MobiDB-lite"/>
    </source>
</evidence>
<dbReference type="Gene3D" id="1.10.1520.10">
    <property type="entry name" value="Ribonuclease III domain"/>
    <property type="match status" value="1"/>
</dbReference>
<feature type="region of interest" description="Disordered" evidence="1">
    <location>
        <begin position="153"/>
        <end position="177"/>
    </location>
</feature>
<organism evidence="3">
    <name type="scientific">Percolomonas cosmopolitus</name>
    <dbReference type="NCBI Taxonomy" id="63605"/>
    <lineage>
        <taxon>Eukaryota</taxon>
        <taxon>Discoba</taxon>
        <taxon>Heterolobosea</taxon>
        <taxon>Tetramitia</taxon>
        <taxon>Eutetramitia</taxon>
        <taxon>Percolomonadidae</taxon>
        <taxon>Percolomonas</taxon>
    </lineage>
</organism>
<dbReference type="SUPFAM" id="SSF69065">
    <property type="entry name" value="RNase III domain-like"/>
    <property type="match status" value="1"/>
</dbReference>
<evidence type="ECO:0000259" key="2">
    <source>
        <dbReference type="PROSITE" id="PS50142"/>
    </source>
</evidence>
<dbReference type="GO" id="GO:0006396">
    <property type="term" value="P:RNA processing"/>
    <property type="evidence" value="ECO:0007669"/>
    <property type="project" value="InterPro"/>
</dbReference>
<dbReference type="InterPro" id="IPR000999">
    <property type="entry name" value="RNase_III_dom"/>
</dbReference>
<dbReference type="AlphaFoldDB" id="A0A7S1KRU1"/>
<dbReference type="GO" id="GO:0004525">
    <property type="term" value="F:ribonuclease III activity"/>
    <property type="evidence" value="ECO:0007669"/>
    <property type="project" value="InterPro"/>
</dbReference>
<dbReference type="Pfam" id="PF14622">
    <property type="entry name" value="Ribonucleas_3_3"/>
    <property type="match status" value="1"/>
</dbReference>
<name>A0A7S1KRU1_9EUKA</name>
<dbReference type="CDD" id="cd00593">
    <property type="entry name" value="RIBOc"/>
    <property type="match status" value="1"/>
</dbReference>
<gene>
    <name evidence="3" type="ORF">PCOS0759_LOCUS6665</name>
</gene>
<evidence type="ECO:0000313" key="3">
    <source>
        <dbReference type="EMBL" id="CAD9083411.1"/>
    </source>
</evidence>
<sequence length="300" mass="34781">MTHNLSILEKKLFYQFKDSKLLNQAITRQSAINENRTDLPHSFQTVELVGDAHIKSSLATILYESHPHATPEQIHNKLEPLISNRGKMIEIAKTLQLDAFLQMGGETLNDKMRVDAVEAIIGAVAMDCYKHSKKGKGVYTVVRTLWGFTSVSHKKQKKQQKKQKKQQKKSVNDVSLKKKRRQLRNQLRTMIERKNETLQDFQQWLDANFMTITVETSGNALFMSCINKEQKKFRQPQIEKFKLLITRLSQNEKDIVLRNQSNLPRELKDLMTVNRNVIATESQRKQMSSAQLRSWICPCD</sequence>
<dbReference type="SMART" id="SM00535">
    <property type="entry name" value="RIBOc"/>
    <property type="match status" value="1"/>
</dbReference>
<protein>
    <recommendedName>
        <fullName evidence="2">RNase III domain-containing protein</fullName>
    </recommendedName>
</protein>
<feature type="domain" description="RNase III" evidence="2">
    <location>
        <begin position="5"/>
        <end position="129"/>
    </location>
</feature>
<proteinExistence type="predicted"/>
<dbReference type="InterPro" id="IPR036389">
    <property type="entry name" value="RNase_III_sf"/>
</dbReference>
<accession>A0A7S1KRU1</accession>
<dbReference type="PROSITE" id="PS50142">
    <property type="entry name" value="RNASE_3_2"/>
    <property type="match status" value="1"/>
</dbReference>
<feature type="compositionally biased region" description="Basic residues" evidence="1">
    <location>
        <begin position="153"/>
        <end position="168"/>
    </location>
</feature>